<comment type="caution">
    <text evidence="1">The sequence shown here is derived from an EMBL/GenBank/DDBJ whole genome shotgun (WGS) entry which is preliminary data.</text>
</comment>
<evidence type="ECO:0000313" key="2">
    <source>
        <dbReference type="Proteomes" id="UP000288716"/>
    </source>
</evidence>
<gene>
    <name evidence="1" type="ORF">B4U80_01042</name>
</gene>
<reference evidence="1 2" key="1">
    <citation type="journal article" date="2018" name="Gigascience">
        <title>Genomes of trombidid mites reveal novel predicted allergens and laterally-transferred genes associated with secondary metabolism.</title>
        <authorList>
            <person name="Dong X."/>
            <person name="Chaisiri K."/>
            <person name="Xia D."/>
            <person name="Armstrong S.D."/>
            <person name="Fang Y."/>
            <person name="Donnelly M.J."/>
            <person name="Kadowaki T."/>
            <person name="McGarry J.W."/>
            <person name="Darby A.C."/>
            <person name="Makepeace B.L."/>
        </authorList>
    </citation>
    <scope>NUCLEOTIDE SEQUENCE [LARGE SCALE GENOMIC DNA]</scope>
    <source>
        <strain evidence="1">UoL-UT</strain>
    </source>
</reference>
<sequence length="13" mass="1616">MEGLFVCEMHTYR</sequence>
<organism evidence="1 2">
    <name type="scientific">Leptotrombidium deliense</name>
    <dbReference type="NCBI Taxonomy" id="299467"/>
    <lineage>
        <taxon>Eukaryota</taxon>
        <taxon>Metazoa</taxon>
        <taxon>Ecdysozoa</taxon>
        <taxon>Arthropoda</taxon>
        <taxon>Chelicerata</taxon>
        <taxon>Arachnida</taxon>
        <taxon>Acari</taxon>
        <taxon>Acariformes</taxon>
        <taxon>Trombidiformes</taxon>
        <taxon>Prostigmata</taxon>
        <taxon>Anystina</taxon>
        <taxon>Parasitengona</taxon>
        <taxon>Trombiculoidea</taxon>
        <taxon>Trombiculidae</taxon>
        <taxon>Leptotrombidium</taxon>
    </lineage>
</organism>
<name>A0A443SRJ7_9ACAR</name>
<proteinExistence type="predicted"/>
<evidence type="ECO:0000313" key="1">
    <source>
        <dbReference type="EMBL" id="RWS30160.1"/>
    </source>
</evidence>
<keyword evidence="2" id="KW-1185">Reference proteome</keyword>
<dbReference type="VEuPathDB" id="VectorBase:LDEU001879"/>
<dbReference type="EMBL" id="NCKV01000614">
    <property type="protein sequence ID" value="RWS30160.1"/>
    <property type="molecule type" value="Genomic_DNA"/>
</dbReference>
<dbReference type="Proteomes" id="UP000288716">
    <property type="component" value="Unassembled WGS sequence"/>
</dbReference>
<protein>
    <submittedName>
        <fullName evidence="1">Uncharacterized protein</fullName>
    </submittedName>
</protein>
<accession>A0A443SRJ7</accession>